<reference evidence="1" key="3">
    <citation type="journal article" date="2011" name="Annu. Rev. Phytopathol.">
        <title>A successful bacterial coup d'etat: how Rhodococcus fascians redirects plant development.</title>
        <authorList>
            <person name="Stes E."/>
            <person name="Vandeputte O.M."/>
            <person name="El Jaziri M."/>
            <person name="Holsters M."/>
            <person name="Vereecke D."/>
        </authorList>
    </citation>
    <scope>NUCLEOTIDE SEQUENCE</scope>
    <source>
        <strain evidence="1">D188</strain>
        <plasmid evidence="1">pFiD188</plasmid>
    </source>
</reference>
<dbReference type="SUPFAM" id="SSF53335">
    <property type="entry name" value="S-adenosyl-L-methionine-dependent methyltransferases"/>
    <property type="match status" value="1"/>
</dbReference>
<sequence length="464" mass="51329">MRGSLDITASDFFCGAGGSTTGMIAIPGVRVSAASNHWDKAIETHQYNHQHTEHILADLSQITPKLFPRTTIGWFSPECTWHSNARGAKRLAAQISLLSDDLPSEAAERSRATMWDVVRFTEYHRYELVFVENVVEIYSWPLYRPWIAAMHALGYEHRLICLNSMHSWTFGTPAPQSRDRLYVCFWKAGNRAPDFETVVRPPATCSRCGPVRALQAWKNPGVAVGKYRSQYSYRCPARACADTVLEPDWLPASTIIDWTKTGQRIGDRTRPLKPKTIARIQAGIDRYWAAPHAEDAREAAGTLFEYRQARSRPSEGRAPVFEPFVSVLRGQSKNHRTSEALSTVSAGGRHHAVITPFIAELRGGGSTARSVSDALCTVTASGNHHGLVVPAAAHHRKSTRRPIAVEDLSFRMLDVPELKGAMGFASTYVLRGGTKQRNVRMCGNAVTPPTSRDIVGVGVQSLSR</sequence>
<dbReference type="AlphaFoldDB" id="G8JZ38"/>
<keyword evidence="1" id="KW-0489">Methyltransferase</keyword>
<reference evidence="1" key="5">
    <citation type="journal article" date="2012" name="Mol. Plant Microbe Interact.">
        <title>pFiD188, the linear virulence plasmid of Rhodococcus fascians D188.</title>
        <authorList>
            <person name="Francis I."/>
            <person name="De Keyser A."/>
            <person name="De Backer P."/>
            <person name="Simon-Mateo C."/>
            <person name="Kalkus J."/>
            <person name="Pertry I."/>
            <person name="Ardiles-Diaz W."/>
            <person name="De Rycke R."/>
            <person name="Vandeputte O.M."/>
            <person name="El Jaziri M."/>
            <person name="Holsters M."/>
            <person name="Vereecke D."/>
        </authorList>
    </citation>
    <scope>NUCLEOTIDE SEQUENCE</scope>
    <source>
        <strain evidence="1">D188</strain>
        <plasmid evidence="1">pFiD188</plasmid>
    </source>
</reference>
<evidence type="ECO:0000313" key="1">
    <source>
        <dbReference type="EMBL" id="AET25309.1"/>
    </source>
</evidence>
<reference evidence="1" key="4">
    <citation type="submission" date="2011-06" db="EMBL/GenBank/DDBJ databases">
        <authorList>
            <person name="Vereecke D.M."/>
        </authorList>
    </citation>
    <scope>NUCLEOTIDE SEQUENCE</scope>
    <source>
        <strain evidence="1">D188</strain>
        <plasmid evidence="1">pFiD188</plasmid>
    </source>
</reference>
<dbReference type="PANTHER" id="PTHR46098:SF1">
    <property type="entry name" value="TRNA (CYTOSINE(38)-C(5))-METHYLTRANSFERASE"/>
    <property type="match status" value="1"/>
</dbReference>
<dbReference type="RefSeq" id="WP_015586227.1">
    <property type="nucleotide sequence ID" value="NC_021080.1"/>
</dbReference>
<proteinExistence type="predicted"/>
<dbReference type="GO" id="GO:0008168">
    <property type="term" value="F:methyltransferase activity"/>
    <property type="evidence" value="ECO:0007669"/>
    <property type="project" value="UniProtKB-KW"/>
</dbReference>
<dbReference type="InterPro" id="IPR029063">
    <property type="entry name" value="SAM-dependent_MTases_sf"/>
</dbReference>
<dbReference type="PATRIC" id="fig|1051973.4.peg.5082"/>
<accession>G8JZ38</accession>
<keyword evidence="1" id="KW-0614">Plasmid</keyword>
<gene>
    <name evidence="1" type="ORF">pFi_173</name>
</gene>
<dbReference type="REBASE" id="41488">
    <property type="entry name" value="M.RfaD188ORF173P"/>
</dbReference>
<keyword evidence="1" id="KW-0808">Transferase</keyword>
<dbReference type="GO" id="GO:0032259">
    <property type="term" value="P:methylation"/>
    <property type="evidence" value="ECO:0007669"/>
    <property type="project" value="UniProtKB-KW"/>
</dbReference>
<dbReference type="PANTHER" id="PTHR46098">
    <property type="entry name" value="TRNA (CYTOSINE(38)-C(5))-METHYLTRANSFERASE"/>
    <property type="match status" value="1"/>
</dbReference>
<reference evidence="1" key="2">
    <citation type="journal article" date="2010" name="Mol. Plant Microbe Interact.">
        <title>Rhodococcus fascians impacts plant development through the dynamic fas-mediated production of a cytokinin mix.</title>
        <authorList>
            <person name="Pertry I."/>
            <person name="Vaclavikova K."/>
            <person name="Gemrotova M."/>
            <person name="Spichal L."/>
            <person name="Galuszka P."/>
            <person name="Depuydt S."/>
            <person name="Temmerman W."/>
            <person name="Stes E."/>
            <person name="De Keyser A."/>
            <person name="Riefler M."/>
            <person name="Biondi S."/>
            <person name="Novak O."/>
            <person name="Schmulling T."/>
            <person name="Strnad M."/>
            <person name="Tarkowski P."/>
            <person name="Holsters M."/>
            <person name="Vereecke D."/>
        </authorList>
    </citation>
    <scope>NUCLEOTIDE SEQUENCE</scope>
    <source>
        <strain evidence="1">D188</strain>
        <plasmid evidence="1">pFiD188</plasmid>
    </source>
</reference>
<protein>
    <submittedName>
        <fullName evidence="1">Putative cytosine-C5 specific DNA methylase</fullName>
    </submittedName>
</protein>
<dbReference type="Pfam" id="PF00145">
    <property type="entry name" value="DNA_methylase"/>
    <property type="match status" value="1"/>
</dbReference>
<organism evidence="1">
    <name type="scientific">Rhodococcoides fascians D188</name>
    <dbReference type="NCBI Taxonomy" id="1051973"/>
    <lineage>
        <taxon>Bacteria</taxon>
        <taxon>Bacillati</taxon>
        <taxon>Actinomycetota</taxon>
        <taxon>Actinomycetes</taxon>
        <taxon>Mycobacteriales</taxon>
        <taxon>Nocardiaceae</taxon>
        <taxon>Rhodococcoides</taxon>
    </lineage>
</organism>
<dbReference type="Gene3D" id="3.40.50.150">
    <property type="entry name" value="Vaccinia Virus protein VP39"/>
    <property type="match status" value="1"/>
</dbReference>
<name>G8JZ38_RHOFA</name>
<reference evidence="1" key="1">
    <citation type="journal article" date="2009" name="Proc. Natl. Acad. Sci. U.S.A.">
        <title>Identification of Rhodococcus fascians cytokinins and their modus operandi to reshape the plant.</title>
        <authorList>
            <person name="Pertry I."/>
            <person name="Vaclavikova K."/>
            <person name="Depuydt S."/>
            <person name="Galuszka P."/>
            <person name="Spichal L."/>
            <person name="Temmerman W."/>
            <person name="Stes E."/>
            <person name="Schmulling T."/>
            <person name="Kakimoto T."/>
            <person name="Van Montagu M.C."/>
            <person name="Strnad M."/>
            <person name="Holsters M."/>
            <person name="Tarkowski P."/>
            <person name="Vereecke D."/>
        </authorList>
    </citation>
    <scope>NUCLEOTIDE SEQUENCE</scope>
    <source>
        <strain evidence="1">D188</strain>
        <plasmid evidence="1">pFiD188</plasmid>
    </source>
</reference>
<dbReference type="InterPro" id="IPR050750">
    <property type="entry name" value="C5-MTase"/>
</dbReference>
<dbReference type="KEGG" id="rfa:A3L23_05035"/>
<geneLocation type="plasmid" evidence="1">
    <name>pFiD188</name>
</geneLocation>
<dbReference type="InterPro" id="IPR001525">
    <property type="entry name" value="C5_MeTfrase"/>
</dbReference>
<dbReference type="EMBL" id="JN093097">
    <property type="protein sequence ID" value="AET25309.1"/>
    <property type="molecule type" value="Genomic_DNA"/>
</dbReference>